<evidence type="ECO:0000256" key="5">
    <source>
        <dbReference type="SAM" id="SignalP"/>
    </source>
</evidence>
<dbReference type="Gene3D" id="1.10.760.10">
    <property type="entry name" value="Cytochrome c-like domain"/>
    <property type="match status" value="1"/>
</dbReference>
<protein>
    <submittedName>
        <fullName evidence="7">C-type cytochrome</fullName>
    </submittedName>
</protein>
<dbReference type="EMBL" id="JAABLQ010000001">
    <property type="protein sequence ID" value="NBN77241.1"/>
    <property type="molecule type" value="Genomic_DNA"/>
</dbReference>
<keyword evidence="1 4" id="KW-0349">Heme</keyword>
<dbReference type="Proteomes" id="UP000586722">
    <property type="component" value="Unassembled WGS sequence"/>
</dbReference>
<keyword evidence="8" id="KW-1185">Reference proteome</keyword>
<feature type="signal peptide" evidence="5">
    <location>
        <begin position="1"/>
        <end position="34"/>
    </location>
</feature>
<evidence type="ECO:0000313" key="7">
    <source>
        <dbReference type="EMBL" id="NBN77241.1"/>
    </source>
</evidence>
<dbReference type="InterPro" id="IPR036909">
    <property type="entry name" value="Cyt_c-like_dom_sf"/>
</dbReference>
<evidence type="ECO:0000259" key="6">
    <source>
        <dbReference type="PROSITE" id="PS51007"/>
    </source>
</evidence>
<proteinExistence type="predicted"/>
<dbReference type="GO" id="GO:0009055">
    <property type="term" value="F:electron transfer activity"/>
    <property type="evidence" value="ECO:0007669"/>
    <property type="project" value="InterPro"/>
</dbReference>
<keyword evidence="5" id="KW-0732">Signal</keyword>
<reference evidence="8" key="1">
    <citation type="submission" date="2020-01" db="EMBL/GenBank/DDBJ databases">
        <authorList>
            <person name="Fang Y."/>
            <person name="Sun R."/>
            <person name="Nie L."/>
            <person name="He J."/>
            <person name="Hao L."/>
            <person name="Wang L."/>
            <person name="Su S."/>
            <person name="Lv E."/>
            <person name="Zhang Z."/>
            <person name="Xie R."/>
            <person name="Liu H."/>
        </authorList>
    </citation>
    <scope>NUCLEOTIDE SEQUENCE [LARGE SCALE GENOMIC DNA]</scope>
    <source>
        <strain evidence="8">XCT-53</strain>
    </source>
</reference>
<comment type="caution">
    <text evidence="7">The sequence shown here is derived from an EMBL/GenBank/DDBJ whole genome shotgun (WGS) entry which is preliminary data.</text>
</comment>
<dbReference type="Pfam" id="PF13442">
    <property type="entry name" value="Cytochrome_CBB3"/>
    <property type="match status" value="1"/>
</dbReference>
<evidence type="ECO:0000256" key="1">
    <source>
        <dbReference type="ARBA" id="ARBA00022617"/>
    </source>
</evidence>
<evidence type="ECO:0000313" key="8">
    <source>
        <dbReference type="Proteomes" id="UP000586722"/>
    </source>
</evidence>
<dbReference type="PROSITE" id="PS51007">
    <property type="entry name" value="CYTC"/>
    <property type="match status" value="1"/>
</dbReference>
<feature type="domain" description="Cytochrome c" evidence="6">
    <location>
        <begin position="52"/>
        <end position="133"/>
    </location>
</feature>
<organism evidence="7 8">
    <name type="scientific">Pannonibacter tanglangensis</name>
    <dbReference type="NCBI Taxonomy" id="2750084"/>
    <lineage>
        <taxon>Bacteria</taxon>
        <taxon>Pseudomonadati</taxon>
        <taxon>Pseudomonadota</taxon>
        <taxon>Alphaproteobacteria</taxon>
        <taxon>Hyphomicrobiales</taxon>
        <taxon>Stappiaceae</taxon>
        <taxon>Pannonibacter</taxon>
    </lineage>
</organism>
<evidence type="ECO:0000256" key="2">
    <source>
        <dbReference type="ARBA" id="ARBA00022723"/>
    </source>
</evidence>
<dbReference type="GO" id="GO:0020037">
    <property type="term" value="F:heme binding"/>
    <property type="evidence" value="ECO:0007669"/>
    <property type="project" value="InterPro"/>
</dbReference>
<evidence type="ECO:0000256" key="4">
    <source>
        <dbReference type="PROSITE-ProRule" id="PRU00433"/>
    </source>
</evidence>
<name>A0A7X5EZZ5_9HYPH</name>
<dbReference type="GO" id="GO:0046872">
    <property type="term" value="F:metal ion binding"/>
    <property type="evidence" value="ECO:0007669"/>
    <property type="project" value="UniProtKB-KW"/>
</dbReference>
<keyword evidence="2 4" id="KW-0479">Metal-binding</keyword>
<gene>
    <name evidence="7" type="ORF">GWI72_03040</name>
</gene>
<dbReference type="SUPFAM" id="SSF46626">
    <property type="entry name" value="Cytochrome c"/>
    <property type="match status" value="1"/>
</dbReference>
<feature type="chain" id="PRO_5031233571" evidence="5">
    <location>
        <begin position="35"/>
        <end position="138"/>
    </location>
</feature>
<accession>A0A7X5EZZ5</accession>
<keyword evidence="3 4" id="KW-0408">Iron</keyword>
<sequence>MASLTIASLTVSGLTVVGLLGAAACLGAAATAGAASGQTLAAAPTGPQAELSQVELGRGIAEMNCSACHALGLNDRSPMATAPAFRDLWRRYPVEQLEESLAEGIVAGHENMPELVLDPEEIDAFVAYLKSLGGPAAR</sequence>
<dbReference type="InterPro" id="IPR009056">
    <property type="entry name" value="Cyt_c-like_dom"/>
</dbReference>
<evidence type="ECO:0000256" key="3">
    <source>
        <dbReference type="ARBA" id="ARBA00023004"/>
    </source>
</evidence>
<dbReference type="AlphaFoldDB" id="A0A7X5EZZ5"/>